<evidence type="ECO:0000313" key="1">
    <source>
        <dbReference type="EMBL" id="MBO0363594.1"/>
    </source>
</evidence>
<gene>
    <name evidence="1" type="ORF">JR342_00230</name>
</gene>
<accession>A0ABS3GAA0</accession>
<name>A0ABS3GAA0_9STRE</name>
<organism evidence="1 2">
    <name type="scientific">Streptococcus vaginalis</name>
    <dbReference type="NCBI Taxonomy" id="2748301"/>
    <lineage>
        <taxon>Bacteria</taxon>
        <taxon>Bacillati</taxon>
        <taxon>Bacillota</taxon>
        <taxon>Bacilli</taxon>
        <taxon>Lactobacillales</taxon>
        <taxon>Streptococcaceae</taxon>
        <taxon>Streptococcus</taxon>
    </lineage>
</organism>
<evidence type="ECO:0000313" key="2">
    <source>
        <dbReference type="Proteomes" id="UP000664801"/>
    </source>
</evidence>
<comment type="caution">
    <text evidence="1">The sequence shown here is derived from an EMBL/GenBank/DDBJ whole genome shotgun (WGS) entry which is preliminary data.</text>
</comment>
<protein>
    <submittedName>
        <fullName evidence="1">Uncharacterized protein</fullName>
    </submittedName>
</protein>
<proteinExistence type="predicted"/>
<reference evidence="2" key="1">
    <citation type="submission" date="2023-07" db="EMBL/GenBank/DDBJ databases">
        <title>Streptococcus vaginalis sp. nov., a novel bacterial species isolated from vaginal swabs of a pregnant woman with diabetes.</title>
        <authorList>
            <person name="Chen Y.-S."/>
        </authorList>
    </citation>
    <scope>NUCLEOTIDE SEQUENCE [LARGE SCALE GENOMIC DNA]</scope>
    <source>
        <strain evidence="2">P1L01</strain>
    </source>
</reference>
<dbReference type="EMBL" id="JAFINR010000001">
    <property type="protein sequence ID" value="MBO0363594.1"/>
    <property type="molecule type" value="Genomic_DNA"/>
</dbReference>
<keyword evidence="2" id="KW-1185">Reference proteome</keyword>
<sequence>MEAKQILYIITNFTDDFDNSEIFIPLFPFLSSICLGWIEKFQEQGIILELPNIRDVNLVTMMKKN</sequence>
<dbReference type="Proteomes" id="UP000664801">
    <property type="component" value="Unassembled WGS sequence"/>
</dbReference>
<dbReference type="RefSeq" id="WP_207047684.1">
    <property type="nucleotide sequence ID" value="NZ_JAFINR010000001.1"/>
</dbReference>